<name>A0A3G5AAR9_9VIRU</name>
<protein>
    <submittedName>
        <fullName evidence="1">Uncharacterized protein</fullName>
    </submittedName>
</protein>
<dbReference type="EMBL" id="MK072388">
    <property type="protein sequence ID" value="AYV83321.1"/>
    <property type="molecule type" value="Genomic_DNA"/>
</dbReference>
<accession>A0A3G5AAR9</accession>
<gene>
    <name evidence="1" type="ORF">Hyperionvirus6_2</name>
</gene>
<evidence type="ECO:0000313" key="1">
    <source>
        <dbReference type="EMBL" id="AYV83321.1"/>
    </source>
</evidence>
<organism evidence="1">
    <name type="scientific">Hyperionvirus sp</name>
    <dbReference type="NCBI Taxonomy" id="2487770"/>
    <lineage>
        <taxon>Viruses</taxon>
        <taxon>Varidnaviria</taxon>
        <taxon>Bamfordvirae</taxon>
        <taxon>Nucleocytoviricota</taxon>
        <taxon>Megaviricetes</taxon>
        <taxon>Imitervirales</taxon>
        <taxon>Mimiviridae</taxon>
        <taxon>Klosneuvirinae</taxon>
    </lineage>
</organism>
<proteinExistence type="predicted"/>
<sequence length="454" mass="52253">MFKKIEIVNLLLGPLYFFYIRVALSAKIMASEVKEFAFDSHRSPDVRGITVEGFLRLRARLAAVAFLVSALTNPELCLLMAEIASLRPYYRGIIERFLFQRIKSETDAEKTWRRFKKTKDGNMLAFYAKYHNGDERHFERAMKLGERYHSAMAEVERTTRFKRTYEYSEMRREDSKEEPYTEDALRLLREACVAGNPDAQVVLCDYLLYKNDYVGARSLMSNRLLLGERCDTTMDSRTNWDFTISSYAFEEFFNDIDVKSPHVARKALEEVSAMYIGVEGQIAAHLMDRDNFTWQVDNASSGCCCSGEREFWGKMEYTLHREFLTAALGTIIDKFRAVGLKMILDYCTEKKNPVLTAEIQFFLANLEVDSELPEPLQAAYEGGPPKAYSAAWGAWHALRSFVIQDSEEAFRMILGAAKLGNLSAYKFLTHYNPTTERQRMMCTKFRALSLANVP</sequence>
<reference evidence="1" key="1">
    <citation type="submission" date="2018-10" db="EMBL/GenBank/DDBJ databases">
        <title>Hidden diversity of soil giant viruses.</title>
        <authorList>
            <person name="Schulz F."/>
            <person name="Alteio L."/>
            <person name="Goudeau D."/>
            <person name="Ryan E.M."/>
            <person name="Malmstrom R.R."/>
            <person name="Blanchard J."/>
            <person name="Woyke T."/>
        </authorList>
    </citation>
    <scope>NUCLEOTIDE SEQUENCE</scope>
    <source>
        <strain evidence="1">HYV1</strain>
    </source>
</reference>